<protein>
    <submittedName>
        <fullName evidence="1">Str. FM013</fullName>
    </submittedName>
</protein>
<accession>A0A0G4PJS4</accession>
<proteinExistence type="predicted"/>
<organism evidence="1 2">
    <name type="scientific">Penicillium camemberti (strain FM 013)</name>
    <dbReference type="NCBI Taxonomy" id="1429867"/>
    <lineage>
        <taxon>Eukaryota</taxon>
        <taxon>Fungi</taxon>
        <taxon>Dikarya</taxon>
        <taxon>Ascomycota</taxon>
        <taxon>Pezizomycotina</taxon>
        <taxon>Eurotiomycetes</taxon>
        <taxon>Eurotiomycetidae</taxon>
        <taxon>Eurotiales</taxon>
        <taxon>Aspergillaceae</taxon>
        <taxon>Penicillium</taxon>
    </lineage>
</organism>
<reference evidence="1 2" key="1">
    <citation type="journal article" date="2014" name="Nat. Commun.">
        <title>Multiple recent horizontal transfers of a large genomic region in cheese making fungi.</title>
        <authorList>
            <person name="Cheeseman K."/>
            <person name="Ropars J."/>
            <person name="Renault P."/>
            <person name="Dupont J."/>
            <person name="Gouzy J."/>
            <person name="Branca A."/>
            <person name="Abraham A.L."/>
            <person name="Ceppi M."/>
            <person name="Conseiller E."/>
            <person name="Debuchy R."/>
            <person name="Malagnac F."/>
            <person name="Goarin A."/>
            <person name="Silar P."/>
            <person name="Lacoste S."/>
            <person name="Sallet E."/>
            <person name="Bensimon A."/>
            <person name="Giraud T."/>
            <person name="Brygoo Y."/>
        </authorList>
    </citation>
    <scope>NUCLEOTIDE SEQUENCE [LARGE SCALE GENOMIC DNA]</scope>
    <source>
        <strain evidence="2">FM 013</strain>
    </source>
</reference>
<dbReference type="AlphaFoldDB" id="A0A0G4PJS4"/>
<dbReference type="EMBL" id="HG793151">
    <property type="protein sequence ID" value="CRL26416.1"/>
    <property type="molecule type" value="Genomic_DNA"/>
</dbReference>
<evidence type="ECO:0000313" key="1">
    <source>
        <dbReference type="EMBL" id="CRL26416.1"/>
    </source>
</evidence>
<gene>
    <name evidence="1" type="ORF">PCAMFM013_S018g000109</name>
</gene>
<keyword evidence="2" id="KW-1185">Reference proteome</keyword>
<dbReference type="Proteomes" id="UP000053732">
    <property type="component" value="Unassembled WGS sequence"/>
</dbReference>
<name>A0A0G4PJS4_PENC3</name>
<evidence type="ECO:0000313" key="2">
    <source>
        <dbReference type="Proteomes" id="UP000053732"/>
    </source>
</evidence>
<sequence length="79" mass="8395">MQLNNLGSRRPPGPSPLLVSFARILDLCIGPEGTNAGTGCGSLPQASMTMAIGGGTYTNFRLCHASMHVRSERHMTHIT</sequence>